<keyword evidence="2" id="KW-1185">Reference proteome</keyword>
<proteinExistence type="predicted"/>
<evidence type="ECO:0000313" key="2">
    <source>
        <dbReference type="Proteomes" id="UP001341840"/>
    </source>
</evidence>
<protein>
    <submittedName>
        <fullName evidence="1">Uncharacterized protein</fullName>
    </submittedName>
</protein>
<accession>A0ABU6RIT1</accession>
<gene>
    <name evidence="1" type="ORF">PIB30_053094</name>
</gene>
<dbReference type="EMBL" id="JASCZI010030599">
    <property type="protein sequence ID" value="MED6123829.1"/>
    <property type="molecule type" value="Genomic_DNA"/>
</dbReference>
<name>A0ABU6RIT1_9FABA</name>
<sequence>TISKEKKEIEKIFKVVYCSKKQKKEIEKFSKVDFNQDREQNLHEEAEIPEHMNVLSTNASRNIILGDDEATSRPRTNRHYHQENRHGYYLYIHKGGRLELEWSRRFLFFLFHNRG</sequence>
<dbReference type="Proteomes" id="UP001341840">
    <property type="component" value="Unassembled WGS sequence"/>
</dbReference>
<organism evidence="1 2">
    <name type="scientific">Stylosanthes scabra</name>
    <dbReference type="NCBI Taxonomy" id="79078"/>
    <lineage>
        <taxon>Eukaryota</taxon>
        <taxon>Viridiplantae</taxon>
        <taxon>Streptophyta</taxon>
        <taxon>Embryophyta</taxon>
        <taxon>Tracheophyta</taxon>
        <taxon>Spermatophyta</taxon>
        <taxon>Magnoliopsida</taxon>
        <taxon>eudicotyledons</taxon>
        <taxon>Gunneridae</taxon>
        <taxon>Pentapetalae</taxon>
        <taxon>rosids</taxon>
        <taxon>fabids</taxon>
        <taxon>Fabales</taxon>
        <taxon>Fabaceae</taxon>
        <taxon>Papilionoideae</taxon>
        <taxon>50 kb inversion clade</taxon>
        <taxon>dalbergioids sensu lato</taxon>
        <taxon>Dalbergieae</taxon>
        <taxon>Pterocarpus clade</taxon>
        <taxon>Stylosanthes</taxon>
    </lineage>
</organism>
<reference evidence="1 2" key="1">
    <citation type="journal article" date="2023" name="Plants (Basel)">
        <title>Bridging the Gap: Combining Genomics and Transcriptomics Approaches to Understand Stylosanthes scabra, an Orphan Legume from the Brazilian Caatinga.</title>
        <authorList>
            <person name="Ferreira-Neto J.R.C."/>
            <person name="da Silva M.D."/>
            <person name="Binneck E."/>
            <person name="de Melo N.F."/>
            <person name="da Silva R.H."/>
            <person name="de Melo A.L.T.M."/>
            <person name="Pandolfi V."/>
            <person name="Bustamante F.O."/>
            <person name="Brasileiro-Vidal A.C."/>
            <person name="Benko-Iseppon A.M."/>
        </authorList>
    </citation>
    <scope>NUCLEOTIDE SEQUENCE [LARGE SCALE GENOMIC DNA]</scope>
    <source>
        <tissue evidence="1">Leaves</tissue>
    </source>
</reference>
<comment type="caution">
    <text evidence="1">The sequence shown here is derived from an EMBL/GenBank/DDBJ whole genome shotgun (WGS) entry which is preliminary data.</text>
</comment>
<evidence type="ECO:0000313" key="1">
    <source>
        <dbReference type="EMBL" id="MED6123829.1"/>
    </source>
</evidence>
<feature type="non-terminal residue" evidence="1">
    <location>
        <position position="1"/>
    </location>
</feature>